<dbReference type="GO" id="GO:0008168">
    <property type="term" value="F:methyltransferase activity"/>
    <property type="evidence" value="ECO:0007669"/>
    <property type="project" value="UniProtKB-KW"/>
</dbReference>
<dbReference type="InterPro" id="IPR029063">
    <property type="entry name" value="SAM-dependent_MTases_sf"/>
</dbReference>
<dbReference type="STRING" id="29730.A0A0D2SZT7"/>
<keyword evidence="5" id="KW-1185">Reference proteome</keyword>
<dbReference type="Gene3D" id="3.40.50.150">
    <property type="entry name" value="Vaccinia Virus protein VP39"/>
    <property type="match status" value="1"/>
</dbReference>
<proteinExistence type="predicted"/>
<dbReference type="eggNOG" id="KOG1540">
    <property type="taxonomic scope" value="Eukaryota"/>
</dbReference>
<keyword evidence="3" id="KW-0949">S-adenosyl-L-methionine</keyword>
<dbReference type="Gramene" id="KJB36830">
    <property type="protein sequence ID" value="KJB36830"/>
    <property type="gene ID" value="B456_006G178500"/>
</dbReference>
<gene>
    <name evidence="4" type="ORF">B456_006G178500</name>
</gene>
<accession>A0A0D2SZT7</accession>
<keyword evidence="2" id="KW-0808">Transferase</keyword>
<evidence type="ECO:0008006" key="6">
    <source>
        <dbReference type="Google" id="ProtNLM"/>
    </source>
</evidence>
<dbReference type="SUPFAM" id="SSF53335">
    <property type="entry name" value="S-adenosyl-L-methionine-dependent methyltransferases"/>
    <property type="match status" value="1"/>
</dbReference>
<evidence type="ECO:0000256" key="1">
    <source>
        <dbReference type="ARBA" id="ARBA00022603"/>
    </source>
</evidence>
<dbReference type="GO" id="GO:0032259">
    <property type="term" value="P:methylation"/>
    <property type="evidence" value="ECO:0007669"/>
    <property type="project" value="UniProtKB-KW"/>
</dbReference>
<organism evidence="4 5">
    <name type="scientific">Gossypium raimondii</name>
    <name type="common">Peruvian cotton</name>
    <name type="synonym">Gossypium klotzschianum subsp. raimondii</name>
    <dbReference type="NCBI Taxonomy" id="29730"/>
    <lineage>
        <taxon>Eukaryota</taxon>
        <taxon>Viridiplantae</taxon>
        <taxon>Streptophyta</taxon>
        <taxon>Embryophyta</taxon>
        <taxon>Tracheophyta</taxon>
        <taxon>Spermatophyta</taxon>
        <taxon>Magnoliopsida</taxon>
        <taxon>eudicotyledons</taxon>
        <taxon>Gunneridae</taxon>
        <taxon>Pentapetalae</taxon>
        <taxon>rosids</taxon>
        <taxon>malvids</taxon>
        <taxon>Malvales</taxon>
        <taxon>Malvaceae</taxon>
        <taxon>Malvoideae</taxon>
        <taxon>Gossypium</taxon>
    </lineage>
</organism>
<dbReference type="Proteomes" id="UP000032304">
    <property type="component" value="Chromosome 6"/>
</dbReference>
<dbReference type="InterPro" id="IPR023576">
    <property type="entry name" value="UbiE/COQ5_MeTrFase_CS"/>
</dbReference>
<evidence type="ECO:0000313" key="4">
    <source>
        <dbReference type="EMBL" id="KJB36830.1"/>
    </source>
</evidence>
<dbReference type="Pfam" id="PF01209">
    <property type="entry name" value="Ubie_methyltran"/>
    <property type="match status" value="1"/>
</dbReference>
<evidence type="ECO:0000256" key="2">
    <source>
        <dbReference type="ARBA" id="ARBA00022679"/>
    </source>
</evidence>
<name>A0A0D2SZT7_GOSRA</name>
<dbReference type="EMBL" id="CM001745">
    <property type="protein sequence ID" value="KJB36830.1"/>
    <property type="molecule type" value="Genomic_DNA"/>
</dbReference>
<protein>
    <recommendedName>
        <fullName evidence="6">2-methoxy-6-polyprenyl-1,4-benzoquinol methylase, mitochondrial</fullName>
    </recommendedName>
</protein>
<keyword evidence="1" id="KW-0489">Methyltransferase</keyword>
<dbReference type="AlphaFoldDB" id="A0A0D2SZT7"/>
<evidence type="ECO:0000313" key="5">
    <source>
        <dbReference type="Proteomes" id="UP000032304"/>
    </source>
</evidence>
<evidence type="ECO:0000256" key="3">
    <source>
        <dbReference type="ARBA" id="ARBA00022691"/>
    </source>
</evidence>
<dbReference type="PROSITE" id="PS01183">
    <property type="entry name" value="UBIE_1"/>
    <property type="match status" value="1"/>
</dbReference>
<reference evidence="4 5" key="1">
    <citation type="journal article" date="2012" name="Nature">
        <title>Repeated polyploidization of Gossypium genomes and the evolution of spinnable cotton fibres.</title>
        <authorList>
            <person name="Paterson A.H."/>
            <person name="Wendel J.F."/>
            <person name="Gundlach H."/>
            <person name="Guo H."/>
            <person name="Jenkins J."/>
            <person name="Jin D."/>
            <person name="Llewellyn D."/>
            <person name="Showmaker K.C."/>
            <person name="Shu S."/>
            <person name="Udall J."/>
            <person name="Yoo M.J."/>
            <person name="Byers R."/>
            <person name="Chen W."/>
            <person name="Doron-Faigenboim A."/>
            <person name="Duke M.V."/>
            <person name="Gong L."/>
            <person name="Grimwood J."/>
            <person name="Grover C."/>
            <person name="Grupp K."/>
            <person name="Hu G."/>
            <person name="Lee T.H."/>
            <person name="Li J."/>
            <person name="Lin L."/>
            <person name="Liu T."/>
            <person name="Marler B.S."/>
            <person name="Page J.T."/>
            <person name="Roberts A.W."/>
            <person name="Romanel E."/>
            <person name="Sanders W.S."/>
            <person name="Szadkowski E."/>
            <person name="Tan X."/>
            <person name="Tang H."/>
            <person name="Xu C."/>
            <person name="Wang J."/>
            <person name="Wang Z."/>
            <person name="Zhang D."/>
            <person name="Zhang L."/>
            <person name="Ashrafi H."/>
            <person name="Bedon F."/>
            <person name="Bowers J.E."/>
            <person name="Brubaker C.L."/>
            <person name="Chee P.W."/>
            <person name="Das S."/>
            <person name="Gingle A.R."/>
            <person name="Haigler C.H."/>
            <person name="Harker D."/>
            <person name="Hoffmann L.V."/>
            <person name="Hovav R."/>
            <person name="Jones D.C."/>
            <person name="Lemke C."/>
            <person name="Mansoor S."/>
            <person name="ur Rahman M."/>
            <person name="Rainville L.N."/>
            <person name="Rambani A."/>
            <person name="Reddy U.K."/>
            <person name="Rong J.K."/>
            <person name="Saranga Y."/>
            <person name="Scheffler B.E."/>
            <person name="Scheffler J.A."/>
            <person name="Stelly D.M."/>
            <person name="Triplett B.A."/>
            <person name="Van Deynze A."/>
            <person name="Vaslin M.F."/>
            <person name="Waghmare V.N."/>
            <person name="Walford S.A."/>
            <person name="Wright R.J."/>
            <person name="Zaki E.A."/>
            <person name="Zhang T."/>
            <person name="Dennis E.S."/>
            <person name="Mayer K.F."/>
            <person name="Peterson D.G."/>
            <person name="Rokhsar D.S."/>
            <person name="Wang X."/>
            <person name="Schmutz J."/>
        </authorList>
    </citation>
    <scope>NUCLEOTIDE SEQUENCE [LARGE SCALE GENOMIC DNA]</scope>
</reference>
<sequence length="108" mass="12194">MALRLVTKNLSSRNLPKLCSTCLLHSHATSFGFKQVREEEKSQMIGKVFSNVASNYDLTNDFMSGGLHRLWKDRLVSKLSPFLGIKHLDIAGGTGRLFLLNKVYVHFL</sequence>